<name>A0A328KDQ4_9LACT</name>
<comment type="subcellular location">
    <subcellularLocation>
        <location evidence="1">Cell membrane</location>
        <topology evidence="1">Multi-pass membrane protein</topology>
    </subcellularLocation>
</comment>
<dbReference type="EMBL" id="CP041626">
    <property type="protein sequence ID" value="QDO90901.1"/>
    <property type="molecule type" value="Genomic_DNA"/>
</dbReference>
<dbReference type="KEGG" id="dpm:FNV33_02085"/>
<proteinExistence type="predicted"/>
<keyword evidence="2" id="KW-1003">Cell membrane</keyword>
<dbReference type="Proteomes" id="UP000315953">
    <property type="component" value="Chromosome"/>
</dbReference>
<dbReference type="PANTHER" id="PTHR43652:SF6">
    <property type="entry name" value="ARGININE REPRESSOR"/>
    <property type="match status" value="1"/>
</dbReference>
<evidence type="ECO:0000256" key="1">
    <source>
        <dbReference type="ARBA" id="ARBA00004651"/>
    </source>
</evidence>
<evidence type="ECO:0000256" key="4">
    <source>
        <dbReference type="ARBA" id="ARBA00022989"/>
    </source>
</evidence>
<evidence type="ECO:0000313" key="6">
    <source>
        <dbReference type="EMBL" id="QDO90901.1"/>
    </source>
</evidence>
<keyword evidence="5" id="KW-0472">Membrane</keyword>
<reference evidence="6 7" key="1">
    <citation type="submission" date="2019-07" db="EMBL/GenBank/DDBJ databases">
        <title>Genome assembly of a nasal isolate of Dolosigranulum pigrum from a chronic sinusitis patient.</title>
        <authorList>
            <person name="Baig S."/>
            <person name="Overballe-Petersen S."/>
            <person name="Kaspar U."/>
            <person name="Rendboe A."/>
            <person name="de Man T."/>
            <person name="Liu C."/>
            <person name="Price L.B."/>
            <person name="Stegger M."/>
            <person name="Becker K."/>
            <person name="Skytt Andersen P."/>
        </authorList>
    </citation>
    <scope>NUCLEOTIDE SEQUENCE [LARGE SCALE GENOMIC DNA]</scope>
    <source>
        <strain evidence="6 7">83VPs-KB5</strain>
    </source>
</reference>
<dbReference type="InterPro" id="IPR018385">
    <property type="entry name" value="C4_dicarb_anaerob_car-like"/>
</dbReference>
<evidence type="ECO:0000313" key="7">
    <source>
        <dbReference type="Proteomes" id="UP000315953"/>
    </source>
</evidence>
<evidence type="ECO:0000256" key="2">
    <source>
        <dbReference type="ARBA" id="ARBA00022475"/>
    </source>
</evidence>
<dbReference type="AlphaFoldDB" id="A0A328KDQ4"/>
<sequence>MSEEKKSKMLNAFTMLFVIITLIAVLTWIIPAGQYDFDADGQILAGTYKAVEQNPQGIWDIISAPIKGFLGTDDTDGAVQISLFILIVGGFLNVVTQTGAIDAGISSVIKTNKDNMSRLIWILMFIFALGGSTYGMAEETIPFYVILIPMMINVGMDAVVAVGVVLIGSGLGVLSSTVNPFATGTAATMAGIGIEEGIMIRVIFFIVTYIIGAWYVSSYAKKVQEDPKNSVIYDKLEEHKKHFKMKEVDSITSKQKVVLTLFALTFATMILGLIPWHELNENWTFFMSVHETLINVPFIGNLIGSTIEPLGTWYLVEISVLFFLMSVIIGLYYGFSEEELINTFIDGAKDLISVALIVAVARGIQVVMNDGNITATVLHWGENGLKGLSSGVFIVLTYLFYIPMTFLIVSTSGLAAATMGIMSSLGEFANVPKHLIVTAYQASSGVVNLIAPTSGVVMGALAIAKFDLGTWIKFTWKLQVMVVIASLAILVGAAYLL</sequence>
<dbReference type="Pfam" id="PF03606">
    <property type="entry name" value="DcuC"/>
    <property type="match status" value="1"/>
</dbReference>
<dbReference type="RefSeq" id="WP_004634733.1">
    <property type="nucleotide sequence ID" value="NZ_CALFGV010000020.1"/>
</dbReference>
<keyword evidence="4" id="KW-1133">Transmembrane helix</keyword>
<dbReference type="GeneID" id="42693631"/>
<organism evidence="6 7">
    <name type="scientific">Dolosigranulum pigrum</name>
    <dbReference type="NCBI Taxonomy" id="29394"/>
    <lineage>
        <taxon>Bacteria</taxon>
        <taxon>Bacillati</taxon>
        <taxon>Bacillota</taxon>
        <taxon>Bacilli</taxon>
        <taxon>Lactobacillales</taxon>
        <taxon>Carnobacteriaceae</taxon>
        <taxon>Dolosigranulum</taxon>
    </lineage>
</organism>
<accession>A0A328KDQ4</accession>
<protein>
    <submittedName>
        <fullName evidence="6">YfcC family protein</fullName>
    </submittedName>
</protein>
<evidence type="ECO:0000256" key="3">
    <source>
        <dbReference type="ARBA" id="ARBA00022692"/>
    </source>
</evidence>
<dbReference type="GO" id="GO:0005886">
    <property type="term" value="C:plasma membrane"/>
    <property type="evidence" value="ECO:0007669"/>
    <property type="project" value="UniProtKB-SubCell"/>
</dbReference>
<keyword evidence="3" id="KW-0812">Transmembrane</keyword>
<gene>
    <name evidence="6" type="ORF">FNV33_02085</name>
</gene>
<dbReference type="PANTHER" id="PTHR43652">
    <property type="entry name" value="BASIC AMINO ACID ANTIPORTER YFCC-RELATED"/>
    <property type="match status" value="1"/>
</dbReference>
<evidence type="ECO:0000256" key="5">
    <source>
        <dbReference type="ARBA" id="ARBA00023136"/>
    </source>
</evidence>
<dbReference type="InterPro" id="IPR051679">
    <property type="entry name" value="DASS-Related_Transporters"/>
</dbReference>
<dbReference type="OrthoDB" id="255482at2"/>